<organism evidence="1 2">
    <name type="scientific">Dermacentor silvarum</name>
    <name type="common">Tick</name>
    <dbReference type="NCBI Taxonomy" id="543639"/>
    <lineage>
        <taxon>Eukaryota</taxon>
        <taxon>Metazoa</taxon>
        <taxon>Ecdysozoa</taxon>
        <taxon>Arthropoda</taxon>
        <taxon>Chelicerata</taxon>
        <taxon>Arachnida</taxon>
        <taxon>Acari</taxon>
        <taxon>Parasitiformes</taxon>
        <taxon>Ixodida</taxon>
        <taxon>Ixodoidea</taxon>
        <taxon>Ixodidae</taxon>
        <taxon>Rhipicephalinae</taxon>
        <taxon>Dermacentor</taxon>
    </lineage>
</organism>
<protein>
    <submittedName>
        <fullName evidence="1">Uncharacterized protein</fullName>
    </submittedName>
</protein>
<comment type="caution">
    <text evidence="1">The sequence shown here is derived from an EMBL/GenBank/DDBJ whole genome shotgun (WGS) entry which is preliminary data.</text>
</comment>
<keyword evidence="2" id="KW-1185">Reference proteome</keyword>
<name>A0ACB8CX14_DERSI</name>
<sequence length="198" mass="22496">MCLTSSSYRTSVWGASEGGRRTTQASTDASPKHSDCPNGEESWCKYNRALAKQETPPKHHYNLPEHVDDALRPLYTRLSDKKLLKRCQRGKTQNPNESLHSVIWSLVWKNKHASLFTVEAAVAEAVTRFNTSKGRADAAILNELHLQQNAVASERCSEKDSRRLVASEKKHADAEKFRRAMKRKRTKENYHDYVPGGF</sequence>
<evidence type="ECO:0000313" key="2">
    <source>
        <dbReference type="Proteomes" id="UP000821865"/>
    </source>
</evidence>
<accession>A0ACB8CX14</accession>
<dbReference type="EMBL" id="CM023473">
    <property type="protein sequence ID" value="KAH7953714.1"/>
    <property type="molecule type" value="Genomic_DNA"/>
</dbReference>
<evidence type="ECO:0000313" key="1">
    <source>
        <dbReference type="EMBL" id="KAH7953714.1"/>
    </source>
</evidence>
<gene>
    <name evidence="1" type="ORF">HPB49_011513</name>
</gene>
<reference evidence="1" key="1">
    <citation type="submission" date="2020-05" db="EMBL/GenBank/DDBJ databases">
        <title>Large-scale comparative analyses of tick genomes elucidate their genetic diversity and vector capacities.</title>
        <authorList>
            <person name="Jia N."/>
            <person name="Wang J."/>
            <person name="Shi W."/>
            <person name="Du L."/>
            <person name="Sun Y."/>
            <person name="Zhan W."/>
            <person name="Jiang J."/>
            <person name="Wang Q."/>
            <person name="Zhang B."/>
            <person name="Ji P."/>
            <person name="Sakyi L.B."/>
            <person name="Cui X."/>
            <person name="Yuan T."/>
            <person name="Jiang B."/>
            <person name="Yang W."/>
            <person name="Lam T.T.-Y."/>
            <person name="Chang Q."/>
            <person name="Ding S."/>
            <person name="Wang X."/>
            <person name="Zhu J."/>
            <person name="Ruan X."/>
            <person name="Zhao L."/>
            <person name="Wei J."/>
            <person name="Que T."/>
            <person name="Du C."/>
            <person name="Cheng J."/>
            <person name="Dai P."/>
            <person name="Han X."/>
            <person name="Huang E."/>
            <person name="Gao Y."/>
            <person name="Liu J."/>
            <person name="Shao H."/>
            <person name="Ye R."/>
            <person name="Li L."/>
            <person name="Wei W."/>
            <person name="Wang X."/>
            <person name="Wang C."/>
            <person name="Yang T."/>
            <person name="Huo Q."/>
            <person name="Li W."/>
            <person name="Guo W."/>
            <person name="Chen H."/>
            <person name="Zhou L."/>
            <person name="Ni X."/>
            <person name="Tian J."/>
            <person name="Zhou Y."/>
            <person name="Sheng Y."/>
            <person name="Liu T."/>
            <person name="Pan Y."/>
            <person name="Xia L."/>
            <person name="Li J."/>
            <person name="Zhao F."/>
            <person name="Cao W."/>
        </authorList>
    </citation>
    <scope>NUCLEOTIDE SEQUENCE</scope>
    <source>
        <strain evidence="1">Dsil-2018</strain>
    </source>
</reference>
<dbReference type="Proteomes" id="UP000821865">
    <property type="component" value="Chromosome 4"/>
</dbReference>
<proteinExistence type="predicted"/>